<comment type="caution">
    <text evidence="3">The sequence shown here is derived from an EMBL/GenBank/DDBJ whole genome shotgun (WGS) entry which is preliminary data.</text>
</comment>
<organism evidence="3 4">
    <name type="scientific">Colletotrichum incanum</name>
    <name type="common">Soybean anthracnose fungus</name>
    <dbReference type="NCBI Taxonomy" id="1573173"/>
    <lineage>
        <taxon>Eukaryota</taxon>
        <taxon>Fungi</taxon>
        <taxon>Dikarya</taxon>
        <taxon>Ascomycota</taxon>
        <taxon>Pezizomycotina</taxon>
        <taxon>Sordariomycetes</taxon>
        <taxon>Hypocreomycetidae</taxon>
        <taxon>Glomerellales</taxon>
        <taxon>Glomerellaceae</taxon>
        <taxon>Colletotrichum</taxon>
        <taxon>Colletotrichum spaethianum species complex</taxon>
    </lineage>
</organism>
<accession>A0A161VZ18</accession>
<dbReference type="AlphaFoldDB" id="A0A161VZ18"/>
<gene>
    <name evidence="3" type="ORF">CI238_04039</name>
</gene>
<name>A0A161VZ18_COLIC</name>
<dbReference type="SUPFAM" id="SSF53474">
    <property type="entry name" value="alpha/beta-Hydrolases"/>
    <property type="match status" value="1"/>
</dbReference>
<protein>
    <submittedName>
        <fullName evidence="3">Epoxide hydrolase</fullName>
    </submittedName>
</protein>
<dbReference type="Proteomes" id="UP000076584">
    <property type="component" value="Unassembled WGS sequence"/>
</dbReference>
<dbReference type="PANTHER" id="PTHR21661">
    <property type="entry name" value="EPOXIDE HYDROLASE 1-RELATED"/>
    <property type="match status" value="1"/>
</dbReference>
<dbReference type="PANTHER" id="PTHR21661:SF35">
    <property type="entry name" value="EPOXIDE HYDROLASE"/>
    <property type="match status" value="1"/>
</dbReference>
<keyword evidence="4" id="KW-1185">Reference proteome</keyword>
<comment type="similarity">
    <text evidence="1">Belongs to the peptidase S33 family.</text>
</comment>
<sequence>MHMTDVLGYSWFVTQGGDFGSFITRSIAIQFPQAVRAAHLNMFPVPPPTLWSAPAAYLRWWLSKILYSDFEREALRVWKNFEVDQSGYLEQQRTRPQTLGFALGDSPIGLLAWFLEKFHDWADIYEDLGDDDLVTLVMMHWVQGATPGLRFYREASGVKREAEKTFETYVAAPTGVSMYAKEQLHVMSERLGAPSGKHPVLEEYERGGHFSSLECPHMFVKDMREFFSSPVVLEFIQKGGSVFS</sequence>
<evidence type="ECO:0000256" key="1">
    <source>
        <dbReference type="ARBA" id="ARBA00010088"/>
    </source>
</evidence>
<dbReference type="GO" id="GO:0097176">
    <property type="term" value="P:epoxide metabolic process"/>
    <property type="evidence" value="ECO:0007669"/>
    <property type="project" value="TreeGrafter"/>
</dbReference>
<dbReference type="InterPro" id="IPR029058">
    <property type="entry name" value="AB_hydrolase_fold"/>
</dbReference>
<reference evidence="3 4" key="1">
    <citation type="submission" date="2015-06" db="EMBL/GenBank/DDBJ databases">
        <title>Survival trade-offs in plant roots during colonization by closely related pathogenic and mutualistic fungi.</title>
        <authorList>
            <person name="Hacquard S."/>
            <person name="Kracher B."/>
            <person name="Hiruma K."/>
            <person name="Weinman A."/>
            <person name="Muench P."/>
            <person name="Garrido Oter R."/>
            <person name="Ver Loren van Themaat E."/>
            <person name="Dallerey J.-F."/>
            <person name="Damm U."/>
            <person name="Henrissat B."/>
            <person name="Lespinet O."/>
            <person name="Thon M."/>
            <person name="Kemen E."/>
            <person name="McHardy A.C."/>
            <person name="Schulze-Lefert P."/>
            <person name="O'Connell R.J."/>
        </authorList>
    </citation>
    <scope>NUCLEOTIDE SEQUENCE [LARGE SCALE GENOMIC DNA]</scope>
    <source>
        <strain evidence="3 4">MAFF 238704</strain>
    </source>
</reference>
<proteinExistence type="inferred from homology"/>
<dbReference type="STRING" id="1573173.A0A161VZ18"/>
<dbReference type="GO" id="GO:0004301">
    <property type="term" value="F:epoxide hydrolase activity"/>
    <property type="evidence" value="ECO:0007669"/>
    <property type="project" value="TreeGrafter"/>
</dbReference>
<dbReference type="Gene3D" id="3.40.50.1820">
    <property type="entry name" value="alpha/beta hydrolase"/>
    <property type="match status" value="1"/>
</dbReference>
<evidence type="ECO:0000313" key="4">
    <source>
        <dbReference type="Proteomes" id="UP000076584"/>
    </source>
</evidence>
<evidence type="ECO:0000313" key="3">
    <source>
        <dbReference type="EMBL" id="KZL88060.1"/>
    </source>
</evidence>
<dbReference type="EMBL" id="LFIW01000095">
    <property type="protein sequence ID" value="KZL88060.1"/>
    <property type="molecule type" value="Genomic_DNA"/>
</dbReference>
<keyword evidence="2 3" id="KW-0378">Hydrolase</keyword>
<evidence type="ECO:0000256" key="2">
    <source>
        <dbReference type="ARBA" id="ARBA00022801"/>
    </source>
</evidence>